<organism evidence="4">
    <name type="scientific">Dissoconium aciculare CBS 342.82</name>
    <dbReference type="NCBI Taxonomy" id="1314786"/>
    <lineage>
        <taxon>Eukaryota</taxon>
        <taxon>Fungi</taxon>
        <taxon>Dikarya</taxon>
        <taxon>Ascomycota</taxon>
        <taxon>Pezizomycotina</taxon>
        <taxon>Dothideomycetes</taxon>
        <taxon>Dothideomycetidae</taxon>
        <taxon>Mycosphaerellales</taxon>
        <taxon>Dissoconiaceae</taxon>
        <taxon>Dissoconium</taxon>
    </lineage>
</organism>
<dbReference type="InterPro" id="IPR000253">
    <property type="entry name" value="FHA_dom"/>
</dbReference>
<dbReference type="AlphaFoldDB" id="A0A6J3MBT9"/>
<reference evidence="4" key="2">
    <citation type="submission" date="2020-04" db="EMBL/GenBank/DDBJ databases">
        <authorList>
            <consortium name="NCBI Genome Project"/>
        </authorList>
    </citation>
    <scope>NUCLEOTIDE SEQUENCE</scope>
    <source>
        <strain evidence="4">CBS 342.82</strain>
    </source>
</reference>
<dbReference type="Gene3D" id="2.60.200.20">
    <property type="match status" value="1"/>
</dbReference>
<dbReference type="Pfam" id="PF00498">
    <property type="entry name" value="FHA"/>
    <property type="match status" value="1"/>
</dbReference>
<dbReference type="RefSeq" id="XP_033462501.1">
    <property type="nucleotide sequence ID" value="XM_033607438.1"/>
</dbReference>
<dbReference type="InterPro" id="IPR008984">
    <property type="entry name" value="SMAD_FHA_dom_sf"/>
</dbReference>
<reference evidence="4" key="3">
    <citation type="submission" date="2025-08" db="UniProtKB">
        <authorList>
            <consortium name="RefSeq"/>
        </authorList>
    </citation>
    <scope>IDENTIFICATION</scope>
    <source>
        <strain evidence="4">CBS 342.82</strain>
    </source>
</reference>
<feature type="domain" description="FHA" evidence="2">
    <location>
        <begin position="31"/>
        <end position="89"/>
    </location>
</feature>
<dbReference type="PANTHER" id="PTHR15715:SF37">
    <property type="entry name" value="LD47843P"/>
    <property type="match status" value="1"/>
</dbReference>
<dbReference type="PANTHER" id="PTHR15715">
    <property type="entry name" value="CENTROSOMAL PROTEIN OF 170 KDA"/>
    <property type="match status" value="1"/>
</dbReference>
<evidence type="ECO:0000313" key="4">
    <source>
        <dbReference type="RefSeq" id="XP_033462501.1"/>
    </source>
</evidence>
<accession>A0A6J3MBT9</accession>
<sequence>MASQMARFSLTLLGEGKLTRRDIDLDDGDRIVIGRSSKSDRKLLPSSNNCRFDCPVVSRSHAVLLCNDGEISVRDTGSLHGTWVNEEQLTDGNEVVLQDGDIIKLGAEVLRGQENFQAVRLVVNHYRQPPSEHLPSTYGYDSDFVEEEDEDEEEDIIYGMSSHSFAEGQDEMATPEQSKVGATLVVPESIEESYLGLGQSQSLAYHNALPESGSVHGTGQSIVEPRDIDDEPEQDEVREESDRDQSWSDDGSDSGDEHIHTDSIVAPVYTSSEKYDGQPFKNAVVEPAFTDQQTWEPSEAGALVSKVTESPLVASLPTPPTTHNHSSGQWYDPVRSAHQESFPESIEFRDVLPNQEFNLSIPTTATVAKNPDVLPVQDSVAERVIDTLEKKKRKHCDVERASTAQEEPATKKLAVAQEGQLKPQASRPIRRLRTLPSRATVRKVATQVSHVTAGAVLGMVGTVAFLSSPYAEQLIRWLD</sequence>
<dbReference type="GeneID" id="54365238"/>
<dbReference type="GO" id="GO:0005737">
    <property type="term" value="C:cytoplasm"/>
    <property type="evidence" value="ECO:0007669"/>
    <property type="project" value="TreeGrafter"/>
</dbReference>
<feature type="region of interest" description="Disordered" evidence="1">
    <location>
        <begin position="209"/>
        <end position="259"/>
    </location>
</feature>
<dbReference type="PROSITE" id="PS50006">
    <property type="entry name" value="FHA_DOMAIN"/>
    <property type="match status" value="1"/>
</dbReference>
<evidence type="ECO:0000313" key="3">
    <source>
        <dbReference type="Proteomes" id="UP000504637"/>
    </source>
</evidence>
<evidence type="ECO:0000259" key="2">
    <source>
        <dbReference type="PROSITE" id="PS50006"/>
    </source>
</evidence>
<gene>
    <name evidence="4" type="ORF">K489DRAFT_408121</name>
</gene>
<name>A0A6J3MBT9_9PEZI</name>
<keyword evidence="3" id="KW-1185">Reference proteome</keyword>
<dbReference type="SUPFAM" id="SSF49879">
    <property type="entry name" value="SMAD/FHA domain"/>
    <property type="match status" value="1"/>
</dbReference>
<dbReference type="SMART" id="SM00240">
    <property type="entry name" value="FHA"/>
    <property type="match status" value="1"/>
</dbReference>
<protein>
    <recommendedName>
        <fullName evidence="2">FHA domain-containing protein</fullName>
    </recommendedName>
</protein>
<feature type="compositionally biased region" description="Acidic residues" evidence="1">
    <location>
        <begin position="227"/>
        <end position="239"/>
    </location>
</feature>
<proteinExistence type="predicted"/>
<dbReference type="InterPro" id="IPR051176">
    <property type="entry name" value="Cent_Immune-Sig_Mod"/>
</dbReference>
<dbReference type="Proteomes" id="UP000504637">
    <property type="component" value="Unplaced"/>
</dbReference>
<dbReference type="CDD" id="cd00060">
    <property type="entry name" value="FHA"/>
    <property type="match status" value="1"/>
</dbReference>
<dbReference type="OrthoDB" id="4096268at2759"/>
<reference evidence="4" key="1">
    <citation type="submission" date="2020-01" db="EMBL/GenBank/DDBJ databases">
        <authorList>
            <consortium name="DOE Joint Genome Institute"/>
            <person name="Haridas S."/>
            <person name="Albert R."/>
            <person name="Binder M."/>
            <person name="Bloem J."/>
            <person name="Labutti K."/>
            <person name="Salamov A."/>
            <person name="Andreopoulos B."/>
            <person name="Baker S.E."/>
            <person name="Barry K."/>
            <person name="Bills G."/>
            <person name="Bluhm B.H."/>
            <person name="Cannon C."/>
            <person name="Castanera R."/>
            <person name="Culley D.E."/>
            <person name="Daum C."/>
            <person name="Ezra D."/>
            <person name="Gonzalez J.B."/>
            <person name="Henrissat B."/>
            <person name="Kuo A."/>
            <person name="Liang C."/>
            <person name="Lipzen A."/>
            <person name="Lutzoni F."/>
            <person name="Magnuson J."/>
            <person name="Mondo S."/>
            <person name="Nolan M."/>
            <person name="Ohm R."/>
            <person name="Pangilinan J."/>
            <person name="Park H.-J."/>
            <person name="Ramirez L."/>
            <person name="Alfaro M."/>
            <person name="Sun H."/>
            <person name="Tritt A."/>
            <person name="Yoshinaga Y."/>
            <person name="Zwiers L.-H."/>
            <person name="Turgeon B.G."/>
            <person name="Goodwin S.B."/>
            <person name="Spatafora J.W."/>
            <person name="Crous P.W."/>
            <person name="Grigoriev I.V."/>
        </authorList>
    </citation>
    <scope>NUCLEOTIDE SEQUENCE</scope>
    <source>
        <strain evidence="4">CBS 342.82</strain>
    </source>
</reference>
<evidence type="ECO:0000256" key="1">
    <source>
        <dbReference type="SAM" id="MobiDB-lite"/>
    </source>
</evidence>